<name>A0A4P8MVL0_9CAUD</name>
<keyword evidence="2" id="KW-1185">Reference proteome</keyword>
<evidence type="ECO:0000313" key="1">
    <source>
        <dbReference type="EMBL" id="QCQ57850.1"/>
    </source>
</evidence>
<dbReference type="Proteomes" id="UP000302244">
    <property type="component" value="Segment"/>
</dbReference>
<dbReference type="NCBIfam" id="NF033495">
    <property type="entry name" value="phage_BC1881"/>
    <property type="match status" value="1"/>
</dbReference>
<dbReference type="InterPro" id="IPR047901">
    <property type="entry name" value="BC1881-like"/>
</dbReference>
<reference evidence="1 2" key="1">
    <citation type="submission" date="2019-04" db="EMBL/GenBank/DDBJ databases">
        <title>Bacillus phage vB_BtS_B83 previously designated as a plasmid may represent new Siphoviridae genus.</title>
        <authorList>
            <person name="Piligrimova E."/>
            <person name="Kazantseva O."/>
            <person name="Zagorodny V."/>
            <person name="Shadrin A."/>
        </authorList>
    </citation>
    <scope>NUCLEOTIDE SEQUENCE [LARGE SCALE GENOMIC DNA]</scope>
</reference>
<protein>
    <submittedName>
        <fullName evidence="1">DnaJ domain-containing protein</fullName>
    </submittedName>
</protein>
<organism evidence="1 2">
    <name type="scientific">Bacillus phage vB_BtS_B83</name>
    <dbReference type="NCBI Taxonomy" id="2565501"/>
    <lineage>
        <taxon>Viruses</taxon>
        <taxon>Duplodnaviria</taxon>
        <taxon>Heunggongvirae</taxon>
        <taxon>Uroviricota</taxon>
        <taxon>Caudoviricetes</taxon>
        <taxon>Skryabinvirinae</taxon>
        <taxon>Pushchinovirus</taxon>
        <taxon>Pushchinovirus B83</taxon>
    </lineage>
</organism>
<sequence>MEQETCIYCVGQGKRHNGYFECLCNHCNGTGKKRNNYLSMAPTKDLSEEIEKRQGIITVQVQPYEKIEVGGIRVDGPAIILINKD</sequence>
<evidence type="ECO:0000313" key="2">
    <source>
        <dbReference type="Proteomes" id="UP000302244"/>
    </source>
</evidence>
<gene>
    <name evidence="1" type="ORF">B83_gp70</name>
</gene>
<dbReference type="EMBL" id="MK759918">
    <property type="protein sequence ID" value="QCQ57850.1"/>
    <property type="molecule type" value="Genomic_DNA"/>
</dbReference>
<accession>A0A4P8MVL0</accession>
<proteinExistence type="predicted"/>